<keyword evidence="10 16" id="KW-0547">Nucleotide-binding</keyword>
<dbReference type="GO" id="GO:0005737">
    <property type="term" value="C:cytoplasm"/>
    <property type="evidence" value="ECO:0007669"/>
    <property type="project" value="UniProtKB-SubCell"/>
</dbReference>
<dbReference type="PROSITE" id="PS50011">
    <property type="entry name" value="PROTEIN_KINASE_DOM"/>
    <property type="match status" value="1"/>
</dbReference>
<accession>A0A5N5QZV4</accession>
<dbReference type="GO" id="GO:0004674">
    <property type="term" value="F:protein serine/threonine kinase activity"/>
    <property type="evidence" value="ECO:0007669"/>
    <property type="project" value="UniProtKB-KW"/>
</dbReference>
<dbReference type="EMBL" id="SSOP01000002">
    <property type="protein sequence ID" value="KAB5596297.1"/>
    <property type="molecule type" value="Genomic_DNA"/>
</dbReference>
<comment type="catalytic activity">
    <reaction evidence="15">
        <text>L-seryl-[protein] + ATP = O-phospho-L-seryl-[protein] + ADP + H(+)</text>
        <dbReference type="Rhea" id="RHEA:17989"/>
        <dbReference type="Rhea" id="RHEA-COMP:9863"/>
        <dbReference type="Rhea" id="RHEA-COMP:11604"/>
        <dbReference type="ChEBI" id="CHEBI:15378"/>
        <dbReference type="ChEBI" id="CHEBI:29999"/>
        <dbReference type="ChEBI" id="CHEBI:30616"/>
        <dbReference type="ChEBI" id="CHEBI:83421"/>
        <dbReference type="ChEBI" id="CHEBI:456216"/>
        <dbReference type="EC" id="2.7.11.1"/>
    </reaction>
</comment>
<dbReference type="PROSITE" id="PS00107">
    <property type="entry name" value="PROTEIN_KINASE_ATP"/>
    <property type="match status" value="1"/>
</dbReference>
<evidence type="ECO:0000313" key="19">
    <source>
        <dbReference type="EMBL" id="KAB5596297.1"/>
    </source>
</evidence>
<evidence type="ECO:0000256" key="4">
    <source>
        <dbReference type="ARBA" id="ARBA00012513"/>
    </source>
</evidence>
<dbReference type="Pfam" id="PF00069">
    <property type="entry name" value="Pkinase"/>
    <property type="match status" value="1"/>
</dbReference>
<comment type="similarity">
    <text evidence="3">Belongs to the protein kinase superfamily. STE Ser/Thr protein kinase family. STE20 subfamily.</text>
</comment>
<sequence>MPTSPSSPTRTPLSGLRPMVPSSDPSSQYTLLEKLGTGSFGTVYKATDKTGHIVAIKQVDLEDTDDDISEIQQEIAHLAQCDSDYVTRYYGSFVRGYKLWIIMEYLAGGSCLDLLKPGVFPEAQIAVLLRELLFGLDYLHTEGKIHRDIKAANILLSATGKVKLADFGVAAQLSTTLRHTFVGTPFWMAPEVIRQAGYDAKADIWSLGITAIEMAMGEPPLAEYHPMRVLFLIPKAKPPTLEGNFSPAFKEFVSLCLTKDPKLRPNARELLQHRFIKGARRGTNSLTELIDRYQQFRTHAQPRGANANNQATIRQSVYDSYSSAGGSMRSEWIFESVRSSVPGSGYGSIRDVLYEEDGEEHEIRPRQVDTYSSADAVCGSTLDFEQPQQVGEAEPIKTSAPGSPSTPLTTVPGLSKDGSTSPTSPRQKRSTYAARNDVNGTIVREGDVGDGMSTMRPVKRVDAAGSLRLSNEYVGSMRSRGSNDSAEGGENMLADSVISNGDAAKADRKRANSISESANAGRAIVDEVVIPVLQGHIHDDMDAREIESMSMLARGFADLKNTNPELAYNVILDMLSGINENNSLRQHISTKRGMFPHKRIHRGTEITSEGLVVTEQTEEVGAQSTENLDAQKRSPIAELLYLRWLEGLKVKVFG</sequence>
<dbReference type="GO" id="GO:0005524">
    <property type="term" value="F:ATP binding"/>
    <property type="evidence" value="ECO:0007669"/>
    <property type="project" value="UniProtKB-UniRule"/>
</dbReference>
<evidence type="ECO:0000256" key="10">
    <source>
        <dbReference type="ARBA" id="ARBA00022741"/>
    </source>
</evidence>
<dbReference type="InterPro" id="IPR011009">
    <property type="entry name" value="Kinase-like_dom_sf"/>
</dbReference>
<dbReference type="CDD" id="cd06609">
    <property type="entry name" value="STKc_MST3_like"/>
    <property type="match status" value="1"/>
</dbReference>
<comment type="caution">
    <text evidence="19">The sequence shown here is derived from an EMBL/GenBank/DDBJ whole genome shotgun (WGS) entry which is preliminary data.</text>
</comment>
<evidence type="ECO:0000256" key="5">
    <source>
        <dbReference type="ARBA" id="ARBA00022490"/>
    </source>
</evidence>
<keyword evidence="7" id="KW-0597">Phosphoprotein</keyword>
<keyword evidence="6" id="KW-0723">Serine/threonine-protein kinase</keyword>
<dbReference type="SMART" id="SM00220">
    <property type="entry name" value="S_TKc"/>
    <property type="match status" value="1"/>
</dbReference>
<keyword evidence="13" id="KW-0460">Magnesium</keyword>
<evidence type="ECO:0000256" key="2">
    <source>
        <dbReference type="ARBA" id="ARBA00004496"/>
    </source>
</evidence>
<dbReference type="InterPro" id="IPR017441">
    <property type="entry name" value="Protein_kinase_ATP_BS"/>
</dbReference>
<evidence type="ECO:0000256" key="9">
    <source>
        <dbReference type="ARBA" id="ARBA00022723"/>
    </source>
</evidence>
<proteinExistence type="inferred from homology"/>
<keyword evidence="11 19" id="KW-0418">Kinase</keyword>
<reference evidence="19 20" key="1">
    <citation type="journal article" date="2019" name="Fungal Biol. Biotechnol.">
        <title>Draft genome sequence of fastidious pathogen Ceratobasidium theobromae, which causes vascular-streak dieback in Theobroma cacao.</title>
        <authorList>
            <person name="Ali S.S."/>
            <person name="Asman A."/>
            <person name="Shao J."/>
            <person name="Firmansyah A.P."/>
            <person name="Susilo A.W."/>
            <person name="Rosmana A."/>
            <person name="McMahon P."/>
            <person name="Junaid M."/>
            <person name="Guest D."/>
            <person name="Kheng T.Y."/>
            <person name="Meinhardt L.W."/>
            <person name="Bailey B.A."/>
        </authorList>
    </citation>
    <scope>NUCLEOTIDE SEQUENCE [LARGE SCALE GENOMIC DNA]</scope>
    <source>
        <strain evidence="19 20">CT2</strain>
    </source>
</reference>
<name>A0A5N5QZV4_9AGAM</name>
<feature type="binding site" evidence="16">
    <location>
        <position position="57"/>
    </location>
    <ligand>
        <name>ATP</name>
        <dbReference type="ChEBI" id="CHEBI:30616"/>
    </ligand>
</feature>
<feature type="region of interest" description="Disordered" evidence="17">
    <location>
        <begin position="1"/>
        <end position="25"/>
    </location>
</feature>
<dbReference type="GO" id="GO:0046872">
    <property type="term" value="F:metal ion binding"/>
    <property type="evidence" value="ECO:0007669"/>
    <property type="project" value="UniProtKB-KW"/>
</dbReference>
<dbReference type="AlphaFoldDB" id="A0A5N5QZV4"/>
<evidence type="ECO:0000256" key="7">
    <source>
        <dbReference type="ARBA" id="ARBA00022553"/>
    </source>
</evidence>
<keyword evidence="12 16" id="KW-0067">ATP-binding</keyword>
<evidence type="ECO:0000256" key="17">
    <source>
        <dbReference type="SAM" id="MobiDB-lite"/>
    </source>
</evidence>
<evidence type="ECO:0000256" key="11">
    <source>
        <dbReference type="ARBA" id="ARBA00022777"/>
    </source>
</evidence>
<dbReference type="Gene3D" id="1.10.510.10">
    <property type="entry name" value="Transferase(Phosphotransferase) domain 1"/>
    <property type="match status" value="1"/>
</dbReference>
<evidence type="ECO:0000313" key="20">
    <source>
        <dbReference type="Proteomes" id="UP000383932"/>
    </source>
</evidence>
<feature type="compositionally biased region" description="Low complexity" evidence="17">
    <location>
        <begin position="1"/>
        <end position="14"/>
    </location>
</feature>
<keyword evidence="5" id="KW-0963">Cytoplasm</keyword>
<dbReference type="Proteomes" id="UP000383932">
    <property type="component" value="Unassembled WGS sequence"/>
</dbReference>
<evidence type="ECO:0000256" key="6">
    <source>
        <dbReference type="ARBA" id="ARBA00022527"/>
    </source>
</evidence>
<evidence type="ECO:0000256" key="8">
    <source>
        <dbReference type="ARBA" id="ARBA00022679"/>
    </source>
</evidence>
<dbReference type="InterPro" id="IPR000719">
    <property type="entry name" value="Prot_kinase_dom"/>
</dbReference>
<keyword evidence="20" id="KW-1185">Reference proteome</keyword>
<comment type="subcellular location">
    <subcellularLocation>
        <location evidence="2">Cytoplasm</location>
    </subcellularLocation>
</comment>
<keyword evidence="9" id="KW-0479">Metal-binding</keyword>
<comment type="cofactor">
    <cofactor evidence="1">
        <name>Mg(2+)</name>
        <dbReference type="ChEBI" id="CHEBI:18420"/>
    </cofactor>
</comment>
<comment type="catalytic activity">
    <reaction evidence="14">
        <text>L-threonyl-[protein] + ATP = O-phospho-L-threonyl-[protein] + ADP + H(+)</text>
        <dbReference type="Rhea" id="RHEA:46608"/>
        <dbReference type="Rhea" id="RHEA-COMP:11060"/>
        <dbReference type="Rhea" id="RHEA-COMP:11605"/>
        <dbReference type="ChEBI" id="CHEBI:15378"/>
        <dbReference type="ChEBI" id="CHEBI:30013"/>
        <dbReference type="ChEBI" id="CHEBI:30616"/>
        <dbReference type="ChEBI" id="CHEBI:61977"/>
        <dbReference type="ChEBI" id="CHEBI:456216"/>
        <dbReference type="EC" id="2.7.11.1"/>
    </reaction>
</comment>
<gene>
    <name evidence="19" type="ORF">CTheo_282</name>
</gene>
<evidence type="ECO:0000256" key="15">
    <source>
        <dbReference type="ARBA" id="ARBA00048679"/>
    </source>
</evidence>
<evidence type="ECO:0000256" key="13">
    <source>
        <dbReference type="ARBA" id="ARBA00022842"/>
    </source>
</evidence>
<dbReference type="PANTHER" id="PTHR48012">
    <property type="entry name" value="STERILE20-LIKE KINASE, ISOFORM B-RELATED"/>
    <property type="match status" value="1"/>
</dbReference>
<dbReference type="InterPro" id="IPR050629">
    <property type="entry name" value="STE20/SPS1-PAK"/>
</dbReference>
<feature type="region of interest" description="Disordered" evidence="17">
    <location>
        <begin position="386"/>
        <end position="435"/>
    </location>
</feature>
<feature type="domain" description="Protein kinase" evidence="18">
    <location>
        <begin position="29"/>
        <end position="276"/>
    </location>
</feature>
<protein>
    <recommendedName>
        <fullName evidence="4">non-specific serine/threonine protein kinase</fullName>
        <ecNumber evidence="4">2.7.11.1</ecNumber>
    </recommendedName>
</protein>
<dbReference type="SUPFAM" id="SSF56112">
    <property type="entry name" value="Protein kinase-like (PK-like)"/>
    <property type="match status" value="1"/>
</dbReference>
<keyword evidence="8" id="KW-0808">Transferase</keyword>
<evidence type="ECO:0000256" key="12">
    <source>
        <dbReference type="ARBA" id="ARBA00022840"/>
    </source>
</evidence>
<evidence type="ECO:0000256" key="14">
    <source>
        <dbReference type="ARBA" id="ARBA00047899"/>
    </source>
</evidence>
<evidence type="ECO:0000259" key="18">
    <source>
        <dbReference type="PROSITE" id="PS50011"/>
    </source>
</evidence>
<dbReference type="Gene3D" id="3.30.200.20">
    <property type="entry name" value="Phosphorylase Kinase, domain 1"/>
    <property type="match status" value="1"/>
</dbReference>
<dbReference type="OrthoDB" id="248923at2759"/>
<feature type="compositionally biased region" description="Polar residues" evidence="17">
    <location>
        <begin position="400"/>
        <end position="409"/>
    </location>
</feature>
<dbReference type="PANTHER" id="PTHR48012:SF27">
    <property type="entry name" value="SERINE_THREONINE-PROTEIN KINASE SID1"/>
    <property type="match status" value="1"/>
</dbReference>
<dbReference type="FunFam" id="1.10.510.10:FF:000411">
    <property type="entry name" value="Probable Ste20-like kinase Don3"/>
    <property type="match status" value="1"/>
</dbReference>
<organism evidence="19 20">
    <name type="scientific">Ceratobasidium theobromae</name>
    <dbReference type="NCBI Taxonomy" id="1582974"/>
    <lineage>
        <taxon>Eukaryota</taxon>
        <taxon>Fungi</taxon>
        <taxon>Dikarya</taxon>
        <taxon>Basidiomycota</taxon>
        <taxon>Agaricomycotina</taxon>
        <taxon>Agaricomycetes</taxon>
        <taxon>Cantharellales</taxon>
        <taxon>Ceratobasidiaceae</taxon>
        <taxon>Ceratobasidium</taxon>
    </lineage>
</organism>
<evidence type="ECO:0000256" key="3">
    <source>
        <dbReference type="ARBA" id="ARBA00008874"/>
    </source>
</evidence>
<evidence type="ECO:0000256" key="1">
    <source>
        <dbReference type="ARBA" id="ARBA00001946"/>
    </source>
</evidence>
<dbReference type="EC" id="2.7.11.1" evidence="4"/>
<evidence type="ECO:0000256" key="16">
    <source>
        <dbReference type="PROSITE-ProRule" id="PRU10141"/>
    </source>
</evidence>